<evidence type="ECO:0000313" key="2">
    <source>
        <dbReference type="EMBL" id="PSL08282.1"/>
    </source>
</evidence>
<dbReference type="Proteomes" id="UP000243528">
    <property type="component" value="Unassembled WGS sequence"/>
</dbReference>
<sequence>MSLGTLLGGALVAAGETVLGREWALRTPFLVAAAMHVALLVYVAPRLTTRRIEQARVQASNTAGNVDS</sequence>
<reference evidence="2 3" key="1">
    <citation type="submission" date="2018-03" db="EMBL/GenBank/DDBJ databases">
        <title>Genomic Encyclopedia of Archaeal and Bacterial Type Strains, Phase II (KMG-II): from individual species to whole genera.</title>
        <authorList>
            <person name="Goeker M."/>
        </authorList>
    </citation>
    <scope>NUCLEOTIDE SEQUENCE [LARGE SCALE GENOMIC DNA]</scope>
    <source>
        <strain evidence="2 3">DSM 45211</strain>
    </source>
</reference>
<protein>
    <recommendedName>
        <fullName evidence="4">MFS transporter</fullName>
    </recommendedName>
</protein>
<name>A0A2P8EFP0_9ACTN</name>
<proteinExistence type="predicted"/>
<accession>A0A2P8EFP0</accession>
<keyword evidence="1" id="KW-0812">Transmembrane</keyword>
<evidence type="ECO:0000256" key="1">
    <source>
        <dbReference type="SAM" id="Phobius"/>
    </source>
</evidence>
<keyword evidence="1" id="KW-1133">Transmembrane helix</keyword>
<dbReference type="EMBL" id="PYGE01000001">
    <property type="protein sequence ID" value="PSL08282.1"/>
    <property type="molecule type" value="Genomic_DNA"/>
</dbReference>
<evidence type="ECO:0000313" key="3">
    <source>
        <dbReference type="Proteomes" id="UP000243528"/>
    </source>
</evidence>
<gene>
    <name evidence="2" type="ORF">CLV30_101253</name>
</gene>
<feature type="transmembrane region" description="Helical" evidence="1">
    <location>
        <begin position="25"/>
        <end position="44"/>
    </location>
</feature>
<keyword evidence="1" id="KW-0472">Membrane</keyword>
<comment type="caution">
    <text evidence="2">The sequence shown here is derived from an EMBL/GenBank/DDBJ whole genome shotgun (WGS) entry which is preliminary data.</text>
</comment>
<organism evidence="2 3">
    <name type="scientific">Haloactinopolyspora alba</name>
    <dbReference type="NCBI Taxonomy" id="648780"/>
    <lineage>
        <taxon>Bacteria</taxon>
        <taxon>Bacillati</taxon>
        <taxon>Actinomycetota</taxon>
        <taxon>Actinomycetes</taxon>
        <taxon>Jiangellales</taxon>
        <taxon>Jiangellaceae</taxon>
        <taxon>Haloactinopolyspora</taxon>
    </lineage>
</organism>
<dbReference type="RefSeq" id="WP_106535358.1">
    <property type="nucleotide sequence ID" value="NZ_ML142897.1"/>
</dbReference>
<dbReference type="AlphaFoldDB" id="A0A2P8EFP0"/>
<evidence type="ECO:0008006" key="4">
    <source>
        <dbReference type="Google" id="ProtNLM"/>
    </source>
</evidence>
<keyword evidence="3" id="KW-1185">Reference proteome</keyword>